<dbReference type="AlphaFoldDB" id="A0A0P6VJ33"/>
<evidence type="ECO:0008006" key="3">
    <source>
        <dbReference type="Google" id="ProtNLM"/>
    </source>
</evidence>
<sequence>MVEELVGRIQNKVGIDEETASRAVAIILHFLKSEAPPELIDRIVASIPGAGELMAEGEAPPKPGGLMGSITGMLGGLLDGGMGGIMAAFTMLSEAGLDMDQVQKVTREVIQFSREQAGDTLVDEVLGSIPGLARFAG</sequence>
<accession>A0A0P6VJ33</accession>
<dbReference type="Proteomes" id="UP000048984">
    <property type="component" value="Unassembled WGS sequence"/>
</dbReference>
<dbReference type="EMBL" id="LJYW01000001">
    <property type="protein sequence ID" value="KPL52076.1"/>
    <property type="molecule type" value="Genomic_DNA"/>
</dbReference>
<gene>
    <name evidence="1" type="ORF">ABB55_07405</name>
</gene>
<reference evidence="1 2" key="1">
    <citation type="submission" date="2015-09" db="EMBL/GenBank/DDBJ databases">
        <authorList>
            <person name="Jackson K.R."/>
            <person name="Lunt B.L."/>
            <person name="Fisher J.N.B."/>
            <person name="Gardner A.V."/>
            <person name="Bailey M.E."/>
            <person name="Deus L.M."/>
            <person name="Earl A.S."/>
            <person name="Gibby P.D."/>
            <person name="Hartmann K.A."/>
            <person name="Liu J.E."/>
            <person name="Manci A.M."/>
            <person name="Nielsen D.A."/>
            <person name="Solomon M.B."/>
            <person name="Breakwell D.P."/>
            <person name="Burnett S.H."/>
            <person name="Grose J.H."/>
        </authorList>
    </citation>
    <scope>NUCLEOTIDE SEQUENCE [LARGE SCALE GENOMIC DNA]</scope>
    <source>
        <strain evidence="1 2">16</strain>
    </source>
</reference>
<dbReference type="Pfam" id="PF11075">
    <property type="entry name" value="DUF2780"/>
    <property type="match status" value="1"/>
</dbReference>
<evidence type="ECO:0000313" key="2">
    <source>
        <dbReference type="Proteomes" id="UP000048984"/>
    </source>
</evidence>
<keyword evidence="2" id="KW-1185">Reference proteome</keyword>
<name>A0A0P6VJ33_9HYPH</name>
<reference evidence="1 2" key="2">
    <citation type="submission" date="2015-10" db="EMBL/GenBank/DDBJ databases">
        <title>Draft Genome Sequence of Prosthecomicrobium hirschii ATCC 27832.</title>
        <authorList>
            <person name="Daniel J."/>
            <person name="Givan S.A."/>
            <person name="Brun Y.V."/>
            <person name="Brown P.J."/>
        </authorList>
    </citation>
    <scope>NUCLEOTIDE SEQUENCE [LARGE SCALE GENOMIC DNA]</scope>
    <source>
        <strain evidence="1 2">16</strain>
    </source>
</reference>
<protein>
    <recommendedName>
        <fullName evidence="3">DUF2267 domain-containing protein</fullName>
    </recommendedName>
</protein>
<comment type="caution">
    <text evidence="1">The sequence shown here is derived from an EMBL/GenBank/DDBJ whole genome shotgun (WGS) entry which is preliminary data.</text>
</comment>
<dbReference type="STRING" id="665126.ABB55_07405"/>
<organism evidence="1 2">
    <name type="scientific">Prosthecodimorpha hirschii</name>
    <dbReference type="NCBI Taxonomy" id="665126"/>
    <lineage>
        <taxon>Bacteria</taxon>
        <taxon>Pseudomonadati</taxon>
        <taxon>Pseudomonadota</taxon>
        <taxon>Alphaproteobacteria</taxon>
        <taxon>Hyphomicrobiales</taxon>
        <taxon>Ancalomicrobiaceae</taxon>
        <taxon>Prosthecodimorpha</taxon>
    </lineage>
</organism>
<dbReference type="InterPro" id="IPR021302">
    <property type="entry name" value="DUF2780_VcgC/VcgE"/>
</dbReference>
<proteinExistence type="predicted"/>
<evidence type="ECO:0000313" key="1">
    <source>
        <dbReference type="EMBL" id="KPL52076.1"/>
    </source>
</evidence>